<dbReference type="Gene3D" id="3.10.450.50">
    <property type="match status" value="1"/>
</dbReference>
<dbReference type="SUPFAM" id="SSF54427">
    <property type="entry name" value="NTF2-like"/>
    <property type="match status" value="1"/>
</dbReference>
<proteinExistence type="predicted"/>
<evidence type="ECO:0000313" key="2">
    <source>
        <dbReference type="EMBL" id="ATE53766.1"/>
    </source>
</evidence>
<evidence type="ECO:0000313" key="3">
    <source>
        <dbReference type="Proteomes" id="UP000218505"/>
    </source>
</evidence>
<dbReference type="PANTHER" id="PTHR33747:SF1">
    <property type="entry name" value="ADENYLATE CYCLASE-ASSOCIATED CAP C-TERMINAL DOMAIN-CONTAINING PROTEIN"/>
    <property type="match status" value="1"/>
</dbReference>
<dbReference type="EMBL" id="CP023445">
    <property type="protein sequence ID" value="ATE53766.1"/>
    <property type="molecule type" value="Genomic_DNA"/>
</dbReference>
<gene>
    <name evidence="2" type="ORF">CNX65_11055</name>
</gene>
<evidence type="ECO:0000259" key="1">
    <source>
        <dbReference type="Pfam" id="PF17775"/>
    </source>
</evidence>
<dbReference type="KEGG" id="apre:CNX65_11055"/>
<sequence>MRCPCGSGSPYDECCARYHGGERAPTAVALMRSRYCAFAVGDTDYLLRTWHPDTRPEALELEPGQRWLHLEVLSWTGGGVLDAEGEVEFRAHYRWSGGREELHERSVFRRVDGAWAYVEALG</sequence>
<dbReference type="AlphaFoldDB" id="A0A290Z409"/>
<organism evidence="2 3">
    <name type="scientific">Actinosynnema pretiosum</name>
    <dbReference type="NCBI Taxonomy" id="42197"/>
    <lineage>
        <taxon>Bacteria</taxon>
        <taxon>Bacillati</taxon>
        <taxon>Actinomycetota</taxon>
        <taxon>Actinomycetes</taxon>
        <taxon>Pseudonocardiales</taxon>
        <taxon>Pseudonocardiaceae</taxon>
        <taxon>Actinosynnema</taxon>
    </lineage>
</organism>
<accession>A0A290Z409</accession>
<dbReference type="Pfam" id="PF17775">
    <property type="entry name" value="YchJ_M-like"/>
    <property type="match status" value="1"/>
</dbReference>
<protein>
    <recommendedName>
        <fullName evidence="1">YchJ-like middle NTF2-like domain-containing protein</fullName>
    </recommendedName>
</protein>
<dbReference type="InterPro" id="IPR048469">
    <property type="entry name" value="YchJ-like_M"/>
</dbReference>
<dbReference type="RefSeq" id="WP_096492700.1">
    <property type="nucleotide sequence ID" value="NZ_CP023445.1"/>
</dbReference>
<dbReference type="Proteomes" id="UP000218505">
    <property type="component" value="Chromosome"/>
</dbReference>
<dbReference type="InterPro" id="IPR032710">
    <property type="entry name" value="NTF2-like_dom_sf"/>
</dbReference>
<feature type="domain" description="YchJ-like middle NTF2-like" evidence="1">
    <location>
        <begin position="26"/>
        <end position="119"/>
    </location>
</feature>
<reference evidence="2" key="1">
    <citation type="submission" date="2017-09" db="EMBL/GenBank/DDBJ databases">
        <title>Complete Genome Sequence of ansamitocin-producing Bacterium Actinosynnema pretiosum X47.</title>
        <authorList>
            <person name="Cao G."/>
            <person name="Zong G."/>
            <person name="Zhong C."/>
            <person name="Fu J."/>
        </authorList>
    </citation>
    <scope>NUCLEOTIDE SEQUENCE [LARGE SCALE GENOMIC DNA]</scope>
    <source>
        <strain evidence="2">X47</strain>
    </source>
</reference>
<dbReference type="PANTHER" id="PTHR33747">
    <property type="entry name" value="UPF0225 PROTEIN SCO1677"/>
    <property type="match status" value="1"/>
</dbReference>
<name>A0A290Z409_9PSEU</name>
<keyword evidence="3" id="KW-1185">Reference proteome</keyword>